<keyword evidence="6 9" id="KW-0449">Lipoprotein</keyword>
<keyword evidence="3" id="KW-0732">Signal</keyword>
<dbReference type="InterPro" id="IPR032018">
    <property type="entry name" value="LppA/LppB/LprP"/>
</dbReference>
<dbReference type="EMBL" id="FOEF01000029">
    <property type="protein sequence ID" value="SEP53597.1"/>
    <property type="molecule type" value="Genomic_DNA"/>
</dbReference>
<keyword evidence="4 8" id="KW-0472">Membrane</keyword>
<keyword evidence="10" id="KW-1185">Reference proteome</keyword>
<keyword evidence="8" id="KW-0812">Transmembrane</keyword>
<dbReference type="Proteomes" id="UP000198582">
    <property type="component" value="Unassembled WGS sequence"/>
</dbReference>
<gene>
    <name evidence="9" type="ORF">SAMN04489732_12922</name>
</gene>
<evidence type="ECO:0000313" key="9">
    <source>
        <dbReference type="EMBL" id="SEP53597.1"/>
    </source>
</evidence>
<feature type="transmembrane region" description="Helical" evidence="8">
    <location>
        <begin position="74"/>
        <end position="95"/>
    </location>
</feature>
<keyword evidence="2" id="KW-1003">Cell membrane</keyword>
<feature type="region of interest" description="Disordered" evidence="7">
    <location>
        <begin position="212"/>
        <end position="234"/>
    </location>
</feature>
<protein>
    <submittedName>
        <fullName evidence="9">Lipoprotein</fullName>
    </submittedName>
</protein>
<keyword evidence="8" id="KW-1133">Transmembrane helix</keyword>
<accession>A0A1H8YN38</accession>
<evidence type="ECO:0000256" key="7">
    <source>
        <dbReference type="SAM" id="MobiDB-lite"/>
    </source>
</evidence>
<feature type="transmembrane region" description="Helical" evidence="8">
    <location>
        <begin position="47"/>
        <end position="67"/>
    </location>
</feature>
<keyword evidence="5" id="KW-0564">Palmitate</keyword>
<dbReference type="Gene3D" id="3.30.2030.20">
    <property type="match status" value="1"/>
</dbReference>
<dbReference type="STRING" id="394193.SAMN04489732_12922"/>
<evidence type="ECO:0000256" key="4">
    <source>
        <dbReference type="ARBA" id="ARBA00023136"/>
    </source>
</evidence>
<evidence type="ECO:0000256" key="3">
    <source>
        <dbReference type="ARBA" id="ARBA00022729"/>
    </source>
</evidence>
<reference evidence="9 10" key="1">
    <citation type="submission" date="2016-10" db="EMBL/GenBank/DDBJ databases">
        <authorList>
            <person name="de Groot N.N."/>
        </authorList>
    </citation>
    <scope>NUCLEOTIDE SEQUENCE [LARGE SCALE GENOMIC DNA]</scope>
    <source>
        <strain evidence="9 10">DSM 44993</strain>
    </source>
</reference>
<evidence type="ECO:0000256" key="1">
    <source>
        <dbReference type="ARBA" id="ARBA00004193"/>
    </source>
</evidence>
<evidence type="ECO:0000256" key="5">
    <source>
        <dbReference type="ARBA" id="ARBA00023139"/>
    </source>
</evidence>
<evidence type="ECO:0000256" key="2">
    <source>
        <dbReference type="ARBA" id="ARBA00022475"/>
    </source>
</evidence>
<proteinExistence type="predicted"/>
<dbReference type="AlphaFoldDB" id="A0A1H8YN38"/>
<comment type="subcellular location">
    <subcellularLocation>
        <location evidence="1">Cell membrane</location>
        <topology evidence="1">Lipid-anchor</topology>
    </subcellularLocation>
</comment>
<evidence type="ECO:0000256" key="6">
    <source>
        <dbReference type="ARBA" id="ARBA00023288"/>
    </source>
</evidence>
<evidence type="ECO:0000313" key="10">
    <source>
        <dbReference type="Proteomes" id="UP000198582"/>
    </source>
</evidence>
<sequence>MWGLVALGCVGVAAALYTMLAVAVQPFPCATFEPICNGTIRNLVASMPMLTLTTGLLAGAIGGGIAVHRRRSAGWWVLGAWLLFLSGCVYSWAALGTGPDMHAMEAQAADERAERVAAMRARTDFETIQARYGQMQEQFAGATAAAVPGLRWPNSSLLDESGSLCTWDHPSGHGFHGVGAANVVGYAAITDAQWVALDATIRDVAARYGFTGPPAHRSTGPAEPEPPQFSLSGPDGARLDGYLERFGHDVRLTFTTPCYLPKAQR</sequence>
<dbReference type="Pfam" id="PF16708">
    <property type="entry name" value="LppA"/>
    <property type="match status" value="1"/>
</dbReference>
<evidence type="ECO:0000256" key="8">
    <source>
        <dbReference type="SAM" id="Phobius"/>
    </source>
</evidence>
<organism evidence="9 10">
    <name type="scientific">Amycolatopsis saalfeldensis</name>
    <dbReference type="NCBI Taxonomy" id="394193"/>
    <lineage>
        <taxon>Bacteria</taxon>
        <taxon>Bacillati</taxon>
        <taxon>Actinomycetota</taxon>
        <taxon>Actinomycetes</taxon>
        <taxon>Pseudonocardiales</taxon>
        <taxon>Pseudonocardiaceae</taxon>
        <taxon>Amycolatopsis</taxon>
    </lineage>
</organism>
<name>A0A1H8YN38_9PSEU</name>
<dbReference type="GO" id="GO:0005886">
    <property type="term" value="C:plasma membrane"/>
    <property type="evidence" value="ECO:0007669"/>
    <property type="project" value="UniProtKB-SubCell"/>
</dbReference>